<evidence type="ECO:0000313" key="2">
    <source>
        <dbReference type="Proteomes" id="UP001597221"/>
    </source>
</evidence>
<dbReference type="Pfam" id="PF13783">
    <property type="entry name" value="DUF4177"/>
    <property type="match status" value="1"/>
</dbReference>
<keyword evidence="2" id="KW-1185">Reference proteome</keyword>
<accession>A0ABW4HR84</accession>
<gene>
    <name evidence="1" type="ORF">ACFSBH_09455</name>
</gene>
<dbReference type="InterPro" id="IPR025234">
    <property type="entry name" value="YjzH-like"/>
</dbReference>
<dbReference type="RefSeq" id="WP_379597215.1">
    <property type="nucleotide sequence ID" value="NZ_JBHUDE010000043.1"/>
</dbReference>
<reference evidence="2" key="1">
    <citation type="journal article" date="2019" name="Int. J. Syst. Evol. Microbiol.">
        <title>The Global Catalogue of Microorganisms (GCM) 10K type strain sequencing project: providing services to taxonomists for standard genome sequencing and annotation.</title>
        <authorList>
            <consortium name="The Broad Institute Genomics Platform"/>
            <consortium name="The Broad Institute Genome Sequencing Center for Infectious Disease"/>
            <person name="Wu L."/>
            <person name="Ma J."/>
        </authorList>
    </citation>
    <scope>NUCLEOTIDE SEQUENCE [LARGE SCALE GENOMIC DNA]</scope>
    <source>
        <strain evidence="2">CGMCC 1.12376</strain>
    </source>
</reference>
<evidence type="ECO:0000313" key="1">
    <source>
        <dbReference type="EMBL" id="MFD1607878.1"/>
    </source>
</evidence>
<name>A0ABW4HR84_9BACI</name>
<organism evidence="1 2">
    <name type="scientific">Oceanobacillus luteolus</name>
    <dbReference type="NCBI Taxonomy" id="1274358"/>
    <lineage>
        <taxon>Bacteria</taxon>
        <taxon>Bacillati</taxon>
        <taxon>Bacillota</taxon>
        <taxon>Bacilli</taxon>
        <taxon>Bacillales</taxon>
        <taxon>Bacillaceae</taxon>
        <taxon>Oceanobacillus</taxon>
    </lineage>
</organism>
<comment type="caution">
    <text evidence="1">The sequence shown here is derived from an EMBL/GenBank/DDBJ whole genome shotgun (WGS) entry which is preliminary data.</text>
</comment>
<dbReference type="EMBL" id="JBHUDE010000043">
    <property type="protein sequence ID" value="MFD1607878.1"/>
    <property type="molecule type" value="Genomic_DNA"/>
</dbReference>
<proteinExistence type="predicted"/>
<sequence length="68" mass="7963">MYEHKVVEVKLSAFKLSPEEDYQSVVDSHEKEGWELMRIDSGISGYGIPTLFRVIFKRKKEKMEKDIG</sequence>
<dbReference type="Proteomes" id="UP001597221">
    <property type="component" value="Unassembled WGS sequence"/>
</dbReference>
<protein>
    <submittedName>
        <fullName evidence="1">DUF4177 domain-containing protein</fullName>
    </submittedName>
</protein>